<evidence type="ECO:0000313" key="3">
    <source>
        <dbReference type="Proteomes" id="UP000767854"/>
    </source>
</evidence>
<keyword evidence="2" id="KW-0449">Lipoprotein</keyword>
<comment type="caution">
    <text evidence="2">The sequence shown here is derived from an EMBL/GenBank/DDBJ whole genome shotgun (WGS) entry which is preliminary data.</text>
</comment>
<name>A0ABS2MUC8_9FIRM</name>
<evidence type="ECO:0000256" key="1">
    <source>
        <dbReference type="SAM" id="SignalP"/>
    </source>
</evidence>
<dbReference type="PROSITE" id="PS51257">
    <property type="entry name" value="PROKAR_LIPOPROTEIN"/>
    <property type="match status" value="1"/>
</dbReference>
<dbReference type="EMBL" id="JAFBDT010000055">
    <property type="protein sequence ID" value="MBM7563038.1"/>
    <property type="molecule type" value="Genomic_DNA"/>
</dbReference>
<organism evidence="2 3">
    <name type="scientific">Fusibacter tunisiensis</name>
    <dbReference type="NCBI Taxonomy" id="1008308"/>
    <lineage>
        <taxon>Bacteria</taxon>
        <taxon>Bacillati</taxon>
        <taxon>Bacillota</taxon>
        <taxon>Clostridia</taxon>
        <taxon>Eubacteriales</taxon>
        <taxon>Eubacteriales Family XII. Incertae Sedis</taxon>
        <taxon>Fusibacter</taxon>
    </lineage>
</organism>
<accession>A0ABS2MUC8</accession>
<keyword evidence="3" id="KW-1185">Reference proteome</keyword>
<feature type="signal peptide" evidence="1">
    <location>
        <begin position="1"/>
        <end position="19"/>
    </location>
</feature>
<evidence type="ECO:0000313" key="2">
    <source>
        <dbReference type="EMBL" id="MBM7563038.1"/>
    </source>
</evidence>
<sequence length="37" mass="3903">MKKSLILFLCLVMVTTAFLAGCSSTDEPEVAETQPAG</sequence>
<feature type="chain" id="PRO_5045283958" evidence="1">
    <location>
        <begin position="20"/>
        <end position="37"/>
    </location>
</feature>
<feature type="non-terminal residue" evidence="2">
    <location>
        <position position="37"/>
    </location>
</feature>
<reference evidence="2 3" key="1">
    <citation type="submission" date="2021-01" db="EMBL/GenBank/DDBJ databases">
        <title>Genomic Encyclopedia of Type Strains, Phase IV (KMG-IV): sequencing the most valuable type-strain genomes for metagenomic binning, comparative biology and taxonomic classification.</title>
        <authorList>
            <person name="Goeker M."/>
        </authorList>
    </citation>
    <scope>NUCLEOTIDE SEQUENCE [LARGE SCALE GENOMIC DNA]</scope>
    <source>
        <strain evidence="2 3">DSM 24436</strain>
    </source>
</reference>
<protein>
    <submittedName>
        <fullName evidence="2">Outer membrane murein-binding lipoprotein Lpp</fullName>
    </submittedName>
</protein>
<keyword evidence="1" id="KW-0732">Signal</keyword>
<proteinExistence type="predicted"/>
<dbReference type="Proteomes" id="UP000767854">
    <property type="component" value="Unassembled WGS sequence"/>
</dbReference>
<gene>
    <name evidence="2" type="ORF">JOC49_002613</name>
</gene>